<proteinExistence type="predicted"/>
<name>B9GD88_ORYSJ</name>
<feature type="compositionally biased region" description="Basic and acidic residues" evidence="1">
    <location>
        <begin position="102"/>
        <end position="118"/>
    </location>
</feature>
<reference evidence="2" key="2">
    <citation type="submission" date="2008-12" db="EMBL/GenBank/DDBJ databases">
        <title>Improved gene annotation of the rice (Oryza sativa) genomes.</title>
        <authorList>
            <person name="Wang J."/>
            <person name="Li R."/>
            <person name="Fan W."/>
            <person name="Huang Q."/>
            <person name="Zhang J."/>
            <person name="Zhou Y."/>
            <person name="Hu Y."/>
            <person name="Zi S."/>
            <person name="Li J."/>
            <person name="Ni P."/>
            <person name="Zheng H."/>
            <person name="Zhang Y."/>
            <person name="Zhao M."/>
            <person name="Hao Q."/>
            <person name="McDermott J."/>
            <person name="Samudrala R."/>
            <person name="Kristiansen K."/>
            <person name="Wong G.K.-S."/>
        </authorList>
    </citation>
    <scope>NUCLEOTIDE SEQUENCE</scope>
</reference>
<dbReference type="EMBL" id="CM000149">
    <property type="protein sequence ID" value="EEE53245.1"/>
    <property type="molecule type" value="Genomic_DNA"/>
</dbReference>
<evidence type="ECO:0000313" key="2">
    <source>
        <dbReference type="EMBL" id="EEE53245.1"/>
    </source>
</evidence>
<sequence>MEEAPRPTNPMVTQLLTDLYQFTMVYAYWKAGKHLDHAVSGSLIPFPLLLHRSVPLRRWRREAGAARVGGGAWGCRREWKAEAEAVGRAGDGTRRRWRRKREREMETVGREGEGDGGG</sequence>
<feature type="region of interest" description="Disordered" evidence="1">
    <location>
        <begin position="88"/>
        <end position="118"/>
    </location>
</feature>
<gene>
    <name evidence="2" type="ORF">OsJ_36155</name>
</gene>
<reference evidence="2" key="1">
    <citation type="journal article" date="2005" name="PLoS Biol.">
        <title>The genomes of Oryza sativa: a history of duplications.</title>
        <authorList>
            <person name="Yu J."/>
            <person name="Wang J."/>
            <person name="Lin W."/>
            <person name="Li S."/>
            <person name="Li H."/>
            <person name="Zhou J."/>
            <person name="Ni P."/>
            <person name="Dong W."/>
            <person name="Hu S."/>
            <person name="Zeng C."/>
            <person name="Zhang J."/>
            <person name="Zhang Y."/>
            <person name="Li R."/>
            <person name="Xu Z."/>
            <person name="Li S."/>
            <person name="Li X."/>
            <person name="Zheng H."/>
            <person name="Cong L."/>
            <person name="Lin L."/>
            <person name="Yin J."/>
            <person name="Geng J."/>
            <person name="Li G."/>
            <person name="Shi J."/>
            <person name="Liu J."/>
            <person name="Lv H."/>
            <person name="Li J."/>
            <person name="Wang J."/>
            <person name="Deng Y."/>
            <person name="Ran L."/>
            <person name="Shi X."/>
            <person name="Wang X."/>
            <person name="Wu Q."/>
            <person name="Li C."/>
            <person name="Ren X."/>
            <person name="Wang J."/>
            <person name="Wang X."/>
            <person name="Li D."/>
            <person name="Liu D."/>
            <person name="Zhang X."/>
            <person name="Ji Z."/>
            <person name="Zhao W."/>
            <person name="Sun Y."/>
            <person name="Zhang Z."/>
            <person name="Bao J."/>
            <person name="Han Y."/>
            <person name="Dong L."/>
            <person name="Ji J."/>
            <person name="Chen P."/>
            <person name="Wu S."/>
            <person name="Liu J."/>
            <person name="Xiao Y."/>
            <person name="Bu D."/>
            <person name="Tan J."/>
            <person name="Yang L."/>
            <person name="Ye C."/>
            <person name="Zhang J."/>
            <person name="Xu J."/>
            <person name="Zhou Y."/>
            <person name="Yu Y."/>
            <person name="Zhang B."/>
            <person name="Zhuang S."/>
            <person name="Wei H."/>
            <person name="Liu B."/>
            <person name="Lei M."/>
            <person name="Yu H."/>
            <person name="Li Y."/>
            <person name="Xu H."/>
            <person name="Wei S."/>
            <person name="He X."/>
            <person name="Fang L."/>
            <person name="Zhang Z."/>
            <person name="Zhang Y."/>
            <person name="Huang X."/>
            <person name="Su Z."/>
            <person name="Tong W."/>
            <person name="Li J."/>
            <person name="Tong Z."/>
            <person name="Li S."/>
            <person name="Ye J."/>
            <person name="Wang L."/>
            <person name="Fang L."/>
            <person name="Lei T."/>
            <person name="Chen C."/>
            <person name="Chen H."/>
            <person name="Xu Z."/>
            <person name="Li H."/>
            <person name="Huang H."/>
            <person name="Zhang F."/>
            <person name="Xu H."/>
            <person name="Li N."/>
            <person name="Zhao C."/>
            <person name="Li S."/>
            <person name="Dong L."/>
            <person name="Huang Y."/>
            <person name="Li L."/>
            <person name="Xi Y."/>
            <person name="Qi Q."/>
            <person name="Li W."/>
            <person name="Zhang B."/>
            <person name="Hu W."/>
            <person name="Zhang Y."/>
            <person name="Tian X."/>
            <person name="Jiao Y."/>
            <person name="Liang X."/>
            <person name="Jin J."/>
            <person name="Gao L."/>
            <person name="Zheng W."/>
            <person name="Hao B."/>
            <person name="Liu S."/>
            <person name="Wang W."/>
            <person name="Yuan L."/>
            <person name="Cao M."/>
            <person name="McDermott J."/>
            <person name="Samudrala R."/>
            <person name="Wang J."/>
            <person name="Wong G.K."/>
            <person name="Yang H."/>
        </authorList>
    </citation>
    <scope>NUCLEOTIDE SEQUENCE [LARGE SCALE GENOMIC DNA]</scope>
</reference>
<dbReference type="Proteomes" id="UP000007752">
    <property type="component" value="Chromosome 12"/>
</dbReference>
<protein>
    <submittedName>
        <fullName evidence="2">Uncharacterized protein</fullName>
    </submittedName>
</protein>
<dbReference type="Gene3D" id="3.20.140.10">
    <property type="entry name" value="nicotinate phosphoribosyltransferase"/>
    <property type="match status" value="1"/>
</dbReference>
<evidence type="ECO:0000256" key="1">
    <source>
        <dbReference type="SAM" id="MobiDB-lite"/>
    </source>
</evidence>
<accession>B9GD88</accession>
<organism evidence="2">
    <name type="scientific">Oryza sativa subsp. japonica</name>
    <name type="common">Rice</name>
    <dbReference type="NCBI Taxonomy" id="39947"/>
    <lineage>
        <taxon>Eukaryota</taxon>
        <taxon>Viridiplantae</taxon>
        <taxon>Streptophyta</taxon>
        <taxon>Embryophyta</taxon>
        <taxon>Tracheophyta</taxon>
        <taxon>Spermatophyta</taxon>
        <taxon>Magnoliopsida</taxon>
        <taxon>Liliopsida</taxon>
        <taxon>Poales</taxon>
        <taxon>Poaceae</taxon>
        <taxon>BOP clade</taxon>
        <taxon>Oryzoideae</taxon>
        <taxon>Oryzeae</taxon>
        <taxon>Oryzinae</taxon>
        <taxon>Oryza</taxon>
        <taxon>Oryza sativa</taxon>
    </lineage>
</organism>
<dbReference type="SUPFAM" id="SSF54675">
    <property type="entry name" value="Nicotinate/Quinolinate PRTase N-terminal domain-like"/>
    <property type="match status" value="1"/>
</dbReference>
<dbReference type="AlphaFoldDB" id="B9GD88"/>